<dbReference type="InterPro" id="IPR009360">
    <property type="entry name" value="Isy1"/>
</dbReference>
<dbReference type="GeneTree" id="ENSGT00410000029447"/>
<dbReference type="GO" id="GO:0000350">
    <property type="term" value="P:generation of catalytic spliceosome for second transesterification step"/>
    <property type="evidence" value="ECO:0007669"/>
    <property type="project" value="InterPro"/>
</dbReference>
<reference evidence="2 3" key="1">
    <citation type="submission" date="2020-06" db="EMBL/GenBank/DDBJ databases">
        <authorList>
            <consortium name="Wellcome Sanger Institute Data Sharing"/>
        </authorList>
    </citation>
    <scope>NUCLEOTIDE SEQUENCE [LARGE SCALE GENOMIC DNA]</scope>
</reference>
<dbReference type="Proteomes" id="UP000694580">
    <property type="component" value="Chromosome 19"/>
</dbReference>
<dbReference type="AlphaFoldDB" id="A0AAY4CX44"/>
<gene>
    <name evidence="2" type="primary">si:dkey-86e18.1</name>
</gene>
<organism evidence="2 3">
    <name type="scientific">Denticeps clupeoides</name>
    <name type="common">denticle herring</name>
    <dbReference type="NCBI Taxonomy" id="299321"/>
    <lineage>
        <taxon>Eukaryota</taxon>
        <taxon>Metazoa</taxon>
        <taxon>Chordata</taxon>
        <taxon>Craniata</taxon>
        <taxon>Vertebrata</taxon>
        <taxon>Euteleostomi</taxon>
        <taxon>Actinopterygii</taxon>
        <taxon>Neopterygii</taxon>
        <taxon>Teleostei</taxon>
        <taxon>Clupei</taxon>
        <taxon>Clupeiformes</taxon>
        <taxon>Denticipitoidei</taxon>
        <taxon>Denticipitidae</taxon>
        <taxon>Denticeps</taxon>
    </lineage>
</organism>
<reference evidence="2" key="2">
    <citation type="submission" date="2025-08" db="UniProtKB">
        <authorList>
            <consortium name="Ensembl"/>
        </authorList>
    </citation>
    <scope>IDENTIFICATION</scope>
</reference>
<feature type="compositionally biased region" description="Polar residues" evidence="1">
    <location>
        <begin position="198"/>
        <end position="210"/>
    </location>
</feature>
<protein>
    <submittedName>
        <fullName evidence="2">Uncharacterized protein</fullName>
    </submittedName>
</protein>
<keyword evidence="3" id="KW-1185">Reference proteome</keyword>
<reference evidence="2" key="3">
    <citation type="submission" date="2025-09" db="UniProtKB">
        <authorList>
            <consortium name="Ensembl"/>
        </authorList>
    </citation>
    <scope>IDENTIFICATION</scope>
</reference>
<accession>A0AAY4CX44</accession>
<evidence type="ECO:0000313" key="2">
    <source>
        <dbReference type="Ensembl" id="ENSDCDP00010037324.1"/>
    </source>
</evidence>
<evidence type="ECO:0000313" key="3">
    <source>
        <dbReference type="Proteomes" id="UP000694580"/>
    </source>
</evidence>
<feature type="region of interest" description="Disordered" evidence="1">
    <location>
        <begin position="114"/>
        <end position="160"/>
    </location>
</feature>
<sequence>MARNAEKQLGKLNRLWLQKEREDGRIKDARPRPKLSSLNSSAAVKRWIPSIKSDMEYYLQQSQLSHYPERKIAEFQQHIEELEKEYKRFVRKLRTLDPSCKHHPWTPRAYSRLRQGGASRCPSGERREVGVNRDLGSPQADVAQPPEPDGVRLPDLPGQDQPLTFDQTRLSVAVAASRRPAALRQTDSLAQVLFTGLPNLQTRRSSQASRTEPAPRDVLGLSCYSSSDEEMSNVE</sequence>
<name>A0AAY4CX44_9TELE</name>
<feature type="region of interest" description="Disordered" evidence="1">
    <location>
        <begin position="198"/>
        <end position="235"/>
    </location>
</feature>
<dbReference type="Ensembl" id="ENSDCDT00010046883.1">
    <property type="protein sequence ID" value="ENSDCDP00010037324.1"/>
    <property type="gene ID" value="ENSDCDG00010024344.1"/>
</dbReference>
<evidence type="ECO:0000256" key="1">
    <source>
        <dbReference type="SAM" id="MobiDB-lite"/>
    </source>
</evidence>
<proteinExistence type="predicted"/>
<dbReference type="Pfam" id="PF06246">
    <property type="entry name" value="Isy1"/>
    <property type="match status" value="1"/>
</dbReference>